<dbReference type="PATRIC" id="fig|1139219.3.peg.2471"/>
<proteinExistence type="predicted"/>
<dbReference type="NCBIfam" id="TIGR01725">
    <property type="entry name" value="phge_HK97_gp10"/>
    <property type="match status" value="1"/>
</dbReference>
<keyword evidence="2" id="KW-1185">Reference proteome</keyword>
<dbReference type="eggNOG" id="ENOG5032ZS6">
    <property type="taxonomic scope" value="Bacteria"/>
</dbReference>
<dbReference type="AlphaFoldDB" id="S1NAJ9"/>
<dbReference type="RefSeq" id="WP_016173638.1">
    <property type="nucleotide sequence ID" value="NZ_ASWK01000001.1"/>
</dbReference>
<evidence type="ECO:0000313" key="1">
    <source>
        <dbReference type="EMBL" id="EOT38261.1"/>
    </source>
</evidence>
<comment type="caution">
    <text evidence="1">The sequence shown here is derived from an EMBL/GenBank/DDBJ whole genome shotgun (WGS) entry which is preliminary data.</text>
</comment>
<organism evidence="1 2">
    <name type="scientific">Enterococcus dispar ATCC 51266</name>
    <dbReference type="NCBI Taxonomy" id="1139219"/>
    <lineage>
        <taxon>Bacteria</taxon>
        <taxon>Bacillati</taxon>
        <taxon>Bacillota</taxon>
        <taxon>Bacilli</taxon>
        <taxon>Lactobacillales</taxon>
        <taxon>Enterococcaceae</taxon>
        <taxon>Enterococcus</taxon>
    </lineage>
</organism>
<dbReference type="EMBL" id="AHYR01000013">
    <property type="protein sequence ID" value="EOT38261.1"/>
    <property type="molecule type" value="Genomic_DNA"/>
</dbReference>
<dbReference type="OrthoDB" id="886754at2"/>
<gene>
    <name evidence="1" type="ORF">OMK_02529</name>
</gene>
<dbReference type="HOGENOM" id="CLU_127674_4_0_9"/>
<sequence length="112" mass="12374">MARSIQIKGIDKLQKKLRKNVTMADVKTVVHTNGIEMNRTASRLAPVDTGFLRRSIVFAIADGGLTATSTAGASYSPYLEYGTRFMAKQPFMAPAYNQQKAKFKSDMGRLVK</sequence>
<dbReference type="Pfam" id="PF04883">
    <property type="entry name" value="HK97-gp10_like"/>
    <property type="match status" value="1"/>
</dbReference>
<reference evidence="1 2" key="1">
    <citation type="submission" date="2013-03" db="EMBL/GenBank/DDBJ databases">
        <title>The Genome Sequence of Enterococcus dispar ATCC_51266 (Illumina only assembly).</title>
        <authorList>
            <consortium name="The Broad Institute Genomics Platform"/>
            <consortium name="The Broad Institute Genome Sequencing Center for Infectious Disease"/>
            <person name="Earl A."/>
            <person name="Russ C."/>
            <person name="Gilmore M."/>
            <person name="Surin D."/>
            <person name="Walker B."/>
            <person name="Young S."/>
            <person name="Zeng Q."/>
            <person name="Gargeya S."/>
            <person name="Fitzgerald M."/>
            <person name="Haas B."/>
            <person name="Abouelleil A."/>
            <person name="Allen A.W."/>
            <person name="Alvarado L."/>
            <person name="Arachchi H.M."/>
            <person name="Berlin A.M."/>
            <person name="Chapman S.B."/>
            <person name="Gainer-Dewar J."/>
            <person name="Goldberg J."/>
            <person name="Griggs A."/>
            <person name="Gujja S."/>
            <person name="Hansen M."/>
            <person name="Howarth C."/>
            <person name="Imamovic A."/>
            <person name="Ireland A."/>
            <person name="Larimer J."/>
            <person name="McCowan C."/>
            <person name="Murphy C."/>
            <person name="Pearson M."/>
            <person name="Poon T.W."/>
            <person name="Priest M."/>
            <person name="Roberts A."/>
            <person name="Saif S."/>
            <person name="Shea T."/>
            <person name="Sisk P."/>
            <person name="Sykes S."/>
            <person name="Wortman J."/>
            <person name="Nusbaum C."/>
            <person name="Birren B."/>
        </authorList>
    </citation>
    <scope>NUCLEOTIDE SEQUENCE [LARGE SCALE GENOMIC DNA]</scope>
    <source>
        <strain evidence="1 2">ATCC 51266</strain>
    </source>
</reference>
<accession>S1NAJ9</accession>
<evidence type="ECO:0000313" key="2">
    <source>
        <dbReference type="Proteomes" id="UP000014127"/>
    </source>
</evidence>
<protein>
    <submittedName>
        <fullName evidence="1">HK97 gp10 family phage protein</fullName>
    </submittedName>
</protein>
<dbReference type="STRING" id="44009.RV01_GL001284"/>
<dbReference type="Proteomes" id="UP000014127">
    <property type="component" value="Unassembled WGS sequence"/>
</dbReference>
<name>S1NAJ9_9ENTE</name>
<dbReference type="InterPro" id="IPR010064">
    <property type="entry name" value="HK97-gp10_tail"/>
</dbReference>